<keyword evidence="4" id="KW-0964">Secreted</keyword>
<evidence type="ECO:0000313" key="12">
    <source>
        <dbReference type="EMBL" id="KAG9254267.1"/>
    </source>
</evidence>
<comment type="caution">
    <text evidence="12">The sequence shown here is derived from an EMBL/GenBank/DDBJ whole genome shotgun (WGS) entry which is preliminary data.</text>
</comment>
<evidence type="ECO:0000256" key="7">
    <source>
        <dbReference type="ARBA" id="ARBA00023157"/>
    </source>
</evidence>
<dbReference type="Pfam" id="PF05730">
    <property type="entry name" value="CFEM"/>
    <property type="match status" value="1"/>
</dbReference>
<feature type="compositionally biased region" description="Low complexity" evidence="9">
    <location>
        <begin position="187"/>
        <end position="198"/>
    </location>
</feature>
<sequence length="268" mass="29418">MSREYWKIKFSSCAASCFRTALTWMSCDESDLSCWCADDNRETLPKGIADCFNEDEGCDEDDIWRLMSSYRAACDTADDIAARQPTPVSSVDDHTKRDSPRPTGSLDPGEGDLIAVPPPTPSNNEIPLAAKIGMAVGFPLLGLLCVILACLYIRERRRRKGLEWTSTSPATPMPRKEKHSSLASKRTTGTTMSLTGTSHSQIGGHDSVRGTQGSHSDMRRSDSGAWRPSRNEQDVVSPSSGESSQGRRSLGRVMEEPPRPSYFLELPS</sequence>
<evidence type="ECO:0000256" key="8">
    <source>
        <dbReference type="ARBA" id="ARBA00023288"/>
    </source>
</evidence>
<dbReference type="GO" id="GO:0005576">
    <property type="term" value="C:extracellular region"/>
    <property type="evidence" value="ECO:0007669"/>
    <property type="project" value="UniProtKB-SubCell"/>
</dbReference>
<feature type="compositionally biased region" description="Polar residues" evidence="9">
    <location>
        <begin position="234"/>
        <end position="247"/>
    </location>
</feature>
<dbReference type="EMBL" id="MU251254">
    <property type="protein sequence ID" value="KAG9254267.1"/>
    <property type="molecule type" value="Genomic_DNA"/>
</dbReference>
<dbReference type="OrthoDB" id="407355at2759"/>
<feature type="transmembrane region" description="Helical" evidence="10">
    <location>
        <begin position="132"/>
        <end position="153"/>
    </location>
</feature>
<evidence type="ECO:0000256" key="2">
    <source>
        <dbReference type="ARBA" id="ARBA00004613"/>
    </source>
</evidence>
<keyword evidence="10" id="KW-0472">Membrane</keyword>
<dbReference type="GeneID" id="70298177"/>
<comment type="subcellular location">
    <subcellularLocation>
        <location evidence="1">Membrane</location>
        <topology evidence="1">Lipid-anchor</topology>
        <topology evidence="1">GPI-anchor</topology>
    </subcellularLocation>
    <subcellularLocation>
        <location evidence="2">Secreted</location>
    </subcellularLocation>
</comment>
<evidence type="ECO:0000256" key="5">
    <source>
        <dbReference type="ARBA" id="ARBA00022622"/>
    </source>
</evidence>
<gene>
    <name evidence="12" type="ORF">F5Z01DRAFT_99610</name>
</gene>
<keyword evidence="10" id="KW-1133">Transmembrane helix</keyword>
<evidence type="ECO:0000259" key="11">
    <source>
        <dbReference type="Pfam" id="PF05730"/>
    </source>
</evidence>
<dbReference type="RefSeq" id="XP_046118191.1">
    <property type="nucleotide sequence ID" value="XM_046267274.1"/>
</dbReference>
<evidence type="ECO:0000256" key="1">
    <source>
        <dbReference type="ARBA" id="ARBA00004589"/>
    </source>
</evidence>
<evidence type="ECO:0000313" key="13">
    <source>
        <dbReference type="Proteomes" id="UP000887229"/>
    </source>
</evidence>
<keyword evidence="5" id="KW-0336">GPI-anchor</keyword>
<accession>A0A9P7ZM70</accession>
<keyword evidence="13" id="KW-1185">Reference proteome</keyword>
<feature type="region of interest" description="Disordered" evidence="9">
    <location>
        <begin position="164"/>
        <end position="268"/>
    </location>
</feature>
<evidence type="ECO:0000256" key="3">
    <source>
        <dbReference type="ARBA" id="ARBA00010031"/>
    </source>
</evidence>
<evidence type="ECO:0000256" key="4">
    <source>
        <dbReference type="ARBA" id="ARBA00022525"/>
    </source>
</evidence>
<dbReference type="Proteomes" id="UP000887229">
    <property type="component" value="Unassembled WGS sequence"/>
</dbReference>
<evidence type="ECO:0000256" key="6">
    <source>
        <dbReference type="ARBA" id="ARBA00022729"/>
    </source>
</evidence>
<dbReference type="InterPro" id="IPR008427">
    <property type="entry name" value="Extracellular_membr_CFEM_dom"/>
</dbReference>
<organism evidence="12 13">
    <name type="scientific">Emericellopsis atlantica</name>
    <dbReference type="NCBI Taxonomy" id="2614577"/>
    <lineage>
        <taxon>Eukaryota</taxon>
        <taxon>Fungi</taxon>
        <taxon>Dikarya</taxon>
        <taxon>Ascomycota</taxon>
        <taxon>Pezizomycotina</taxon>
        <taxon>Sordariomycetes</taxon>
        <taxon>Hypocreomycetidae</taxon>
        <taxon>Hypocreales</taxon>
        <taxon>Bionectriaceae</taxon>
        <taxon>Emericellopsis</taxon>
    </lineage>
</organism>
<dbReference type="GO" id="GO:0098552">
    <property type="term" value="C:side of membrane"/>
    <property type="evidence" value="ECO:0007669"/>
    <property type="project" value="UniProtKB-KW"/>
</dbReference>
<keyword evidence="6" id="KW-0732">Signal</keyword>
<proteinExistence type="inferred from homology"/>
<feature type="compositionally biased region" description="Basic and acidic residues" evidence="9">
    <location>
        <begin position="91"/>
        <end position="100"/>
    </location>
</feature>
<keyword evidence="8" id="KW-0449">Lipoprotein</keyword>
<keyword evidence="7" id="KW-1015">Disulfide bond</keyword>
<name>A0A9P7ZM70_9HYPO</name>
<evidence type="ECO:0000256" key="10">
    <source>
        <dbReference type="SAM" id="Phobius"/>
    </source>
</evidence>
<reference evidence="12" key="1">
    <citation type="journal article" date="2021" name="IMA Fungus">
        <title>Genomic characterization of three marine fungi, including Emericellopsis atlantica sp. nov. with signatures of a generalist lifestyle and marine biomass degradation.</title>
        <authorList>
            <person name="Hagestad O.C."/>
            <person name="Hou L."/>
            <person name="Andersen J.H."/>
            <person name="Hansen E.H."/>
            <person name="Altermark B."/>
            <person name="Li C."/>
            <person name="Kuhnert E."/>
            <person name="Cox R.J."/>
            <person name="Crous P.W."/>
            <person name="Spatafora J.W."/>
            <person name="Lail K."/>
            <person name="Amirebrahimi M."/>
            <person name="Lipzen A."/>
            <person name="Pangilinan J."/>
            <person name="Andreopoulos W."/>
            <person name="Hayes R.D."/>
            <person name="Ng V."/>
            <person name="Grigoriev I.V."/>
            <person name="Jackson S.A."/>
            <person name="Sutton T.D.S."/>
            <person name="Dobson A.D.W."/>
            <person name="Rama T."/>
        </authorList>
    </citation>
    <scope>NUCLEOTIDE SEQUENCE</scope>
    <source>
        <strain evidence="12">TS7</strain>
    </source>
</reference>
<protein>
    <recommendedName>
        <fullName evidence="11">CFEM domain-containing protein</fullName>
    </recommendedName>
</protein>
<keyword evidence="10" id="KW-0812">Transmembrane</keyword>
<comment type="similarity">
    <text evidence="3">Belongs to the RBT5 family.</text>
</comment>
<dbReference type="AlphaFoldDB" id="A0A9P7ZM70"/>
<evidence type="ECO:0000256" key="9">
    <source>
        <dbReference type="SAM" id="MobiDB-lite"/>
    </source>
</evidence>
<feature type="region of interest" description="Disordered" evidence="9">
    <location>
        <begin position="83"/>
        <end position="120"/>
    </location>
</feature>
<keyword evidence="5" id="KW-0325">Glycoprotein</keyword>
<feature type="domain" description="CFEM" evidence="11">
    <location>
        <begin position="10"/>
        <end position="74"/>
    </location>
</feature>